<dbReference type="RefSeq" id="WP_015010023.1">
    <property type="nucleotide sequence ID" value="NC_018704.1"/>
</dbReference>
<dbReference type="Pfam" id="PF10763">
    <property type="entry name" value="DUF2584"/>
    <property type="match status" value="1"/>
</dbReference>
<dbReference type="SUPFAM" id="SSF88697">
    <property type="entry name" value="PUA domain-like"/>
    <property type="match status" value="1"/>
</dbReference>
<dbReference type="AlphaFoldDB" id="K0IYA1"/>
<evidence type="ECO:0008006" key="3">
    <source>
        <dbReference type="Google" id="ProtNLM"/>
    </source>
</evidence>
<protein>
    <recommendedName>
        <fullName evidence="3">DUF2584 family protein</fullName>
    </recommendedName>
</protein>
<dbReference type="eggNOG" id="ENOG5032SFQ">
    <property type="taxonomic scope" value="Bacteria"/>
</dbReference>
<name>K0IYA1_AMPXN</name>
<accession>K0IYA1</accession>
<dbReference type="OrthoDB" id="2361576at2"/>
<dbReference type="HOGENOM" id="CLU_179208_0_0_9"/>
<reference evidence="1 2" key="1">
    <citation type="submission" date="2011-01" db="EMBL/GenBank/DDBJ databases">
        <title>Whole genome sequence of Amphibacillus xylinus NBRC 15112.</title>
        <authorList>
            <person name="Nakazawa H."/>
            <person name="Katano Y."/>
            <person name="Nakamura S."/>
            <person name="Sasagawa M."/>
            <person name="Fukada J."/>
            <person name="Arai T."/>
            <person name="Sasakura N."/>
            <person name="Mochizuki D."/>
            <person name="Hosoyama A."/>
            <person name="Harada K."/>
            <person name="Horikawa H."/>
            <person name="Kato Y."/>
            <person name="Harada T."/>
            <person name="Sasaki K."/>
            <person name="Sekiguchi M."/>
            <person name="Hodoyama M."/>
            <person name="Nishiko R."/>
            <person name="Narita H."/>
            <person name="Hanamaki A."/>
            <person name="Hata C."/>
            <person name="Konno Y."/>
            <person name="Niimura Y."/>
            <person name="Yamazaki S."/>
            <person name="Fujita N."/>
        </authorList>
    </citation>
    <scope>NUCLEOTIDE SEQUENCE [LARGE SCALE GENOMIC DNA]</scope>
    <source>
        <strain evidence="2">ATCC 51415 / DSM 6626 / JCM 7361 / LMG 17667 / NBRC 15112 / Ep01</strain>
    </source>
</reference>
<dbReference type="Gene3D" id="2.40.240.20">
    <property type="entry name" value="Hypothetical PUA domain-like, domain 1"/>
    <property type="match status" value="1"/>
</dbReference>
<keyword evidence="2" id="KW-1185">Reference proteome</keyword>
<dbReference type="InterPro" id="IPR015947">
    <property type="entry name" value="PUA-like_sf"/>
</dbReference>
<evidence type="ECO:0000313" key="2">
    <source>
        <dbReference type="Proteomes" id="UP000006294"/>
    </source>
</evidence>
<gene>
    <name evidence="1" type="ordered locus">AXY_12870</name>
</gene>
<proteinExistence type="predicted"/>
<organism evidence="1 2">
    <name type="scientific">Amphibacillus xylanus (strain ATCC 51415 / DSM 6626 / JCM 7361 / LMG 17667 / NBRC 15112 / Ep01)</name>
    <dbReference type="NCBI Taxonomy" id="698758"/>
    <lineage>
        <taxon>Bacteria</taxon>
        <taxon>Bacillati</taxon>
        <taxon>Bacillota</taxon>
        <taxon>Bacilli</taxon>
        <taxon>Bacillales</taxon>
        <taxon>Bacillaceae</taxon>
        <taxon>Amphibacillus</taxon>
    </lineage>
</organism>
<sequence>MSMPITFEWVLVTEGKQERVPDQPNSYKITLDGYHLFPIEQTIEIKRHKEKGHIGFGEILELRWHKQQTTCIYRLTSLQSVN</sequence>
<dbReference type="InterPro" id="IPR019699">
    <property type="entry name" value="DUF2584"/>
</dbReference>
<dbReference type="EMBL" id="AP012050">
    <property type="protein sequence ID" value="BAM47419.1"/>
    <property type="molecule type" value="Genomic_DNA"/>
</dbReference>
<dbReference type="Proteomes" id="UP000006294">
    <property type="component" value="Chromosome"/>
</dbReference>
<evidence type="ECO:0000313" key="1">
    <source>
        <dbReference type="EMBL" id="BAM47419.1"/>
    </source>
</evidence>
<dbReference type="STRING" id="698758.AXY_12870"/>
<dbReference type="KEGG" id="axl:AXY_12870"/>